<evidence type="ECO:0000313" key="11">
    <source>
        <dbReference type="Proteomes" id="UP000036338"/>
    </source>
</evidence>
<dbReference type="GO" id="GO:0030288">
    <property type="term" value="C:outer membrane-bounded periplasmic space"/>
    <property type="evidence" value="ECO:0007669"/>
    <property type="project" value="InterPro"/>
</dbReference>
<name>A0A0J5WCZ3_BURCE</name>
<gene>
    <name evidence="10" type="ORF">VL15_34430</name>
</gene>
<feature type="chain" id="PRO_5005266290" evidence="7">
    <location>
        <begin position="29"/>
        <end position="258"/>
    </location>
</feature>
<dbReference type="SUPFAM" id="SSF49354">
    <property type="entry name" value="PapD-like"/>
    <property type="match status" value="1"/>
</dbReference>
<dbReference type="InterPro" id="IPR036316">
    <property type="entry name" value="Pili_assmbl_chap_C_dom_sf"/>
</dbReference>
<evidence type="ECO:0000256" key="6">
    <source>
        <dbReference type="ARBA" id="ARBA00023186"/>
    </source>
</evidence>
<evidence type="ECO:0000256" key="7">
    <source>
        <dbReference type="SAM" id="SignalP"/>
    </source>
</evidence>
<feature type="signal peptide" evidence="7">
    <location>
        <begin position="1"/>
        <end position="28"/>
    </location>
</feature>
<keyword evidence="5" id="KW-0574">Periplasm</keyword>
<dbReference type="GO" id="GO:0071555">
    <property type="term" value="P:cell wall organization"/>
    <property type="evidence" value="ECO:0007669"/>
    <property type="project" value="InterPro"/>
</dbReference>
<feature type="domain" description="Pili assembly chaperone N-terminal" evidence="8">
    <location>
        <begin position="29"/>
        <end position="150"/>
    </location>
</feature>
<evidence type="ECO:0000256" key="1">
    <source>
        <dbReference type="ARBA" id="ARBA00004418"/>
    </source>
</evidence>
<dbReference type="PANTHER" id="PTHR30251:SF2">
    <property type="entry name" value="FIMBRIAL CHAPERONE YADV-RELATED"/>
    <property type="match status" value="1"/>
</dbReference>
<organism evidence="10 11">
    <name type="scientific">Burkholderia cepacia</name>
    <name type="common">Pseudomonas cepacia</name>
    <dbReference type="NCBI Taxonomy" id="292"/>
    <lineage>
        <taxon>Bacteria</taxon>
        <taxon>Pseudomonadati</taxon>
        <taxon>Pseudomonadota</taxon>
        <taxon>Betaproteobacteria</taxon>
        <taxon>Burkholderiales</taxon>
        <taxon>Burkholderiaceae</taxon>
        <taxon>Burkholderia</taxon>
        <taxon>Burkholderia cepacia complex</taxon>
    </lineage>
</organism>
<evidence type="ECO:0000256" key="4">
    <source>
        <dbReference type="ARBA" id="ARBA00022729"/>
    </source>
</evidence>
<comment type="caution">
    <text evidence="10">The sequence shown here is derived from an EMBL/GenBank/DDBJ whole genome shotgun (WGS) entry which is preliminary data.</text>
</comment>
<proteinExistence type="inferred from homology"/>
<evidence type="ECO:0000256" key="2">
    <source>
        <dbReference type="ARBA" id="ARBA00007399"/>
    </source>
</evidence>
<evidence type="ECO:0000256" key="5">
    <source>
        <dbReference type="ARBA" id="ARBA00022764"/>
    </source>
</evidence>
<dbReference type="FunFam" id="2.60.40.10:FF:000458">
    <property type="entry name" value="Molecular chaperone FimC"/>
    <property type="match status" value="1"/>
</dbReference>
<keyword evidence="6" id="KW-0143">Chaperone</keyword>
<comment type="subcellular location">
    <subcellularLocation>
        <location evidence="1">Periplasm</location>
    </subcellularLocation>
</comment>
<dbReference type="Pfam" id="PF02753">
    <property type="entry name" value="PapD_C"/>
    <property type="match status" value="1"/>
</dbReference>
<evidence type="ECO:0000256" key="3">
    <source>
        <dbReference type="ARBA" id="ARBA00022558"/>
    </source>
</evidence>
<dbReference type="InterPro" id="IPR050643">
    <property type="entry name" value="Periplasmic_pilus_chap"/>
</dbReference>
<comment type="similarity">
    <text evidence="2">Belongs to the periplasmic pilus chaperone family.</text>
</comment>
<dbReference type="Pfam" id="PF00345">
    <property type="entry name" value="PapD_N"/>
    <property type="match status" value="1"/>
</dbReference>
<dbReference type="SUPFAM" id="SSF49584">
    <property type="entry name" value="Periplasmic chaperone C-domain"/>
    <property type="match status" value="1"/>
</dbReference>
<dbReference type="AlphaFoldDB" id="A0A0J5WCZ3"/>
<dbReference type="RefSeq" id="WP_048251257.1">
    <property type="nucleotide sequence ID" value="NZ_LDWR01000069.1"/>
</dbReference>
<reference evidence="10 11" key="1">
    <citation type="submission" date="2015-05" db="EMBL/GenBank/DDBJ databases">
        <title>Draft genome of Burkholderia cepacia LK29.</title>
        <authorList>
            <person name="Chan X.Y."/>
        </authorList>
    </citation>
    <scope>NUCLEOTIDE SEQUENCE [LARGE SCALE GENOMIC DNA]</scope>
    <source>
        <strain evidence="10 11">LK29</strain>
    </source>
</reference>
<accession>A0A0J5WCZ3</accession>
<evidence type="ECO:0000313" key="10">
    <source>
        <dbReference type="EMBL" id="KML46889.1"/>
    </source>
</evidence>
<dbReference type="InterPro" id="IPR008962">
    <property type="entry name" value="PapD-like_sf"/>
</dbReference>
<dbReference type="InterPro" id="IPR016147">
    <property type="entry name" value="Pili_assmbl_chaperone_N"/>
</dbReference>
<dbReference type="InterPro" id="IPR013783">
    <property type="entry name" value="Ig-like_fold"/>
</dbReference>
<dbReference type="PANTHER" id="PTHR30251">
    <property type="entry name" value="PILUS ASSEMBLY CHAPERONE"/>
    <property type="match status" value="1"/>
</dbReference>
<dbReference type="PATRIC" id="fig|292.27.peg.7836"/>
<protein>
    <submittedName>
        <fullName evidence="10">Molecular chaperone EcpD</fullName>
    </submittedName>
</protein>
<dbReference type="InterPro" id="IPR016148">
    <property type="entry name" value="Pili_assmbl_chaperone_C"/>
</dbReference>
<dbReference type="InterPro" id="IPR001829">
    <property type="entry name" value="Pili_assmbl_chaperone_bac"/>
</dbReference>
<dbReference type="PROSITE" id="PS51257">
    <property type="entry name" value="PROKAR_LIPOPROTEIN"/>
    <property type="match status" value="1"/>
</dbReference>
<sequence>MNIKHSFQIFIACGCALLGLAGALDAQASVVVAGTRIVYNEKEPEVTIKLSNEGQSPALVQAWIDSGDIKAAPSNIDAPFTVTPPISRIDPGKGQTLRVVYMGEPLPQQKESLFWLNVLEAPPKVAAEDANKLQLVLRTRIKVFYRPADLNGAVEDSPALIEWRLTRKDGRPALEARNPTPYHVSFTAISASAGGKASTAVADMVNPQESRIFPLKGDAPATQDLKVHYTTLNDFGGAVEGNSALQQGDAAARTLPRD</sequence>
<dbReference type="Gene3D" id="2.60.40.10">
    <property type="entry name" value="Immunoglobulins"/>
    <property type="match status" value="2"/>
</dbReference>
<keyword evidence="4 7" id="KW-0732">Signal</keyword>
<dbReference type="Proteomes" id="UP000036338">
    <property type="component" value="Unassembled WGS sequence"/>
</dbReference>
<dbReference type="EMBL" id="LDWR01000069">
    <property type="protein sequence ID" value="KML46889.1"/>
    <property type="molecule type" value="Genomic_DNA"/>
</dbReference>
<feature type="domain" description="Pili assembly chaperone C-terminal" evidence="9">
    <location>
        <begin position="177"/>
        <end position="239"/>
    </location>
</feature>
<keyword evidence="3" id="KW-1029">Fimbrium biogenesis</keyword>
<evidence type="ECO:0000259" key="8">
    <source>
        <dbReference type="Pfam" id="PF00345"/>
    </source>
</evidence>
<evidence type="ECO:0000259" key="9">
    <source>
        <dbReference type="Pfam" id="PF02753"/>
    </source>
</evidence>
<dbReference type="PRINTS" id="PR00969">
    <property type="entry name" value="CHAPERONPILI"/>
</dbReference>